<dbReference type="InterPro" id="IPR027417">
    <property type="entry name" value="P-loop_NTPase"/>
</dbReference>
<feature type="domain" description="ABC transporter" evidence="3">
    <location>
        <begin position="197"/>
        <end position="244"/>
    </location>
</feature>
<proteinExistence type="predicted"/>
<accession>A0A9W4WT85</accession>
<evidence type="ECO:0000259" key="3">
    <source>
        <dbReference type="Pfam" id="PF00005"/>
    </source>
</evidence>
<dbReference type="Proteomes" id="UP001153678">
    <property type="component" value="Unassembled WGS sequence"/>
</dbReference>
<gene>
    <name evidence="4" type="ORF">FWILDA_LOCUS352</name>
</gene>
<dbReference type="GO" id="GO:0016887">
    <property type="term" value="F:ATP hydrolysis activity"/>
    <property type="evidence" value="ECO:0007669"/>
    <property type="project" value="InterPro"/>
</dbReference>
<dbReference type="PANTHER" id="PTHR43158:SF1">
    <property type="entry name" value="ABC TRANSPORTER, ATP-BINDING PROTEIN"/>
    <property type="match status" value="1"/>
</dbReference>
<comment type="caution">
    <text evidence="4">The sequence shown here is derived from an EMBL/GenBank/DDBJ whole genome shotgun (WGS) entry which is preliminary data.</text>
</comment>
<keyword evidence="1" id="KW-0547">Nucleotide-binding</keyword>
<protein>
    <submittedName>
        <fullName evidence="4">2937_t:CDS:1</fullName>
    </submittedName>
</protein>
<dbReference type="InterPro" id="IPR003439">
    <property type="entry name" value="ABC_transporter-like_ATP-bd"/>
</dbReference>
<dbReference type="Pfam" id="PF00005">
    <property type="entry name" value="ABC_tran"/>
    <property type="match status" value="1"/>
</dbReference>
<evidence type="ECO:0000256" key="1">
    <source>
        <dbReference type="ARBA" id="ARBA00022741"/>
    </source>
</evidence>
<dbReference type="EMBL" id="CAMKVN010000022">
    <property type="protein sequence ID" value="CAI2162028.1"/>
    <property type="molecule type" value="Genomic_DNA"/>
</dbReference>
<dbReference type="SUPFAM" id="SSF52540">
    <property type="entry name" value="P-loop containing nucleoside triphosphate hydrolases"/>
    <property type="match status" value="1"/>
</dbReference>
<dbReference type="PANTHER" id="PTHR43158">
    <property type="entry name" value="SKFA PEPTIDE EXPORT ATP-BINDING PROTEIN SKFE"/>
    <property type="match status" value="1"/>
</dbReference>
<dbReference type="GO" id="GO:0005524">
    <property type="term" value="F:ATP binding"/>
    <property type="evidence" value="ECO:0007669"/>
    <property type="project" value="UniProtKB-KW"/>
</dbReference>
<name>A0A9W4WT85_9GLOM</name>
<organism evidence="4 5">
    <name type="scientific">Funneliformis geosporum</name>
    <dbReference type="NCBI Taxonomy" id="1117311"/>
    <lineage>
        <taxon>Eukaryota</taxon>
        <taxon>Fungi</taxon>
        <taxon>Fungi incertae sedis</taxon>
        <taxon>Mucoromycota</taxon>
        <taxon>Glomeromycotina</taxon>
        <taxon>Glomeromycetes</taxon>
        <taxon>Glomerales</taxon>
        <taxon>Glomeraceae</taxon>
        <taxon>Funneliformis</taxon>
    </lineage>
</organism>
<dbReference type="AlphaFoldDB" id="A0A9W4WT85"/>
<reference evidence="4" key="1">
    <citation type="submission" date="2022-08" db="EMBL/GenBank/DDBJ databases">
        <authorList>
            <person name="Kallberg Y."/>
            <person name="Tangrot J."/>
            <person name="Rosling A."/>
        </authorList>
    </citation>
    <scope>NUCLEOTIDE SEQUENCE</scope>
    <source>
        <strain evidence="4">Wild A</strain>
    </source>
</reference>
<keyword evidence="5" id="KW-1185">Reference proteome</keyword>
<evidence type="ECO:0000256" key="2">
    <source>
        <dbReference type="ARBA" id="ARBA00022840"/>
    </source>
</evidence>
<dbReference type="OrthoDB" id="2445210at2759"/>
<evidence type="ECO:0000313" key="5">
    <source>
        <dbReference type="Proteomes" id="UP001153678"/>
    </source>
</evidence>
<dbReference type="Gene3D" id="3.40.50.300">
    <property type="entry name" value="P-loop containing nucleotide triphosphate hydrolases"/>
    <property type="match status" value="1"/>
</dbReference>
<keyword evidence="2" id="KW-0067">ATP-binding</keyword>
<sequence length="285" mass="32756">MVEISAYLKNKGLKKFRRLGLEEQIKRKKEISSLVERDNETISCHWQQGEEKNLIRKRNKETVAREHVFINREIDNMVLVNSMGLRTDYEKEQQTLTEKSNLAKISTKKIVNLELTIPWRLLVNLFPFILLILEPRRVGIGNWSDYASSRARVVAFLNLPEKNDNLKGIKFPLSSPIKEITFEQVSFKYQGSNDRMNYNATFSTGKINYLSTPNGSGKTTQLYLLLGLLNPVKGEITIKNKETKSSTGQKQLANLKQVLASKAEAQVFIFDEADNALDKQNQIWF</sequence>
<evidence type="ECO:0000313" key="4">
    <source>
        <dbReference type="EMBL" id="CAI2162028.1"/>
    </source>
</evidence>
<dbReference type="CDD" id="cd00267">
    <property type="entry name" value="ABC_ATPase"/>
    <property type="match status" value="1"/>
</dbReference>